<evidence type="ECO:0000256" key="1">
    <source>
        <dbReference type="SAM" id="Phobius"/>
    </source>
</evidence>
<dbReference type="AlphaFoldDB" id="A0A1B7ND15"/>
<dbReference type="EMBL" id="KV448151">
    <property type="protein sequence ID" value="OAX42730.1"/>
    <property type="molecule type" value="Genomic_DNA"/>
</dbReference>
<accession>A0A1B7ND15</accession>
<keyword evidence="1" id="KW-0472">Membrane</keyword>
<organism evidence="2 3">
    <name type="scientific">Rhizopogon vinicolor AM-OR11-026</name>
    <dbReference type="NCBI Taxonomy" id="1314800"/>
    <lineage>
        <taxon>Eukaryota</taxon>
        <taxon>Fungi</taxon>
        <taxon>Dikarya</taxon>
        <taxon>Basidiomycota</taxon>
        <taxon>Agaricomycotina</taxon>
        <taxon>Agaricomycetes</taxon>
        <taxon>Agaricomycetidae</taxon>
        <taxon>Boletales</taxon>
        <taxon>Suillineae</taxon>
        <taxon>Rhizopogonaceae</taxon>
        <taxon>Rhizopogon</taxon>
    </lineage>
</organism>
<evidence type="ECO:0000313" key="3">
    <source>
        <dbReference type="Proteomes" id="UP000092154"/>
    </source>
</evidence>
<evidence type="ECO:0000313" key="2">
    <source>
        <dbReference type="EMBL" id="OAX42730.1"/>
    </source>
</evidence>
<gene>
    <name evidence="2" type="ORF">K503DRAFT_310090</name>
</gene>
<keyword evidence="1" id="KW-1133">Transmembrane helix</keyword>
<keyword evidence="3" id="KW-1185">Reference proteome</keyword>
<proteinExistence type="predicted"/>
<keyword evidence="1" id="KW-0812">Transmembrane</keyword>
<sequence>MEANDVLIRCSQCHSSTEAMTWRSTAMHAHRFEHEAYLSAAQEEAIVTVSGMRALSASGCLTICPFILVIQPFAIPLIGLVTYTTYFLVPALHVFHA</sequence>
<feature type="transmembrane region" description="Helical" evidence="1">
    <location>
        <begin position="60"/>
        <end position="89"/>
    </location>
</feature>
<name>A0A1B7ND15_9AGAM</name>
<reference evidence="2 3" key="1">
    <citation type="submission" date="2016-06" db="EMBL/GenBank/DDBJ databases">
        <title>Comparative genomics of the ectomycorrhizal sister species Rhizopogon vinicolor and Rhizopogon vesiculosus (Basidiomycota: Boletales) reveals a divergence of the mating type B locus.</title>
        <authorList>
            <consortium name="DOE Joint Genome Institute"/>
            <person name="Mujic A.B."/>
            <person name="Kuo A."/>
            <person name="Tritt A."/>
            <person name="Lipzen A."/>
            <person name="Chen C."/>
            <person name="Johnson J."/>
            <person name="Sharma A."/>
            <person name="Barry K."/>
            <person name="Grigoriev I.V."/>
            <person name="Spatafora J.W."/>
        </authorList>
    </citation>
    <scope>NUCLEOTIDE SEQUENCE [LARGE SCALE GENOMIC DNA]</scope>
    <source>
        <strain evidence="2 3">AM-OR11-026</strain>
    </source>
</reference>
<dbReference type="InParanoid" id="A0A1B7ND15"/>
<protein>
    <submittedName>
        <fullName evidence="2">Uncharacterized protein</fullName>
    </submittedName>
</protein>
<dbReference type="Proteomes" id="UP000092154">
    <property type="component" value="Unassembled WGS sequence"/>
</dbReference>